<evidence type="ECO:0000313" key="3">
    <source>
        <dbReference type="EMBL" id="CAB3392799.1"/>
    </source>
</evidence>
<keyword evidence="1" id="KW-1133">Transmembrane helix</keyword>
<name>A0A6F9E649_9BACL</name>
<protein>
    <submittedName>
        <fullName evidence="3">Spore maturation protein</fullName>
    </submittedName>
</protein>
<dbReference type="AlphaFoldDB" id="A0A6F9E649"/>
<dbReference type="Proteomes" id="UP000502196">
    <property type="component" value="Chromosome"/>
</dbReference>
<evidence type="ECO:0000256" key="1">
    <source>
        <dbReference type="SAM" id="Phobius"/>
    </source>
</evidence>
<dbReference type="EMBL" id="LR792683">
    <property type="protein sequence ID" value="CAB3392799.1"/>
    <property type="molecule type" value="Genomic_DNA"/>
</dbReference>
<feature type="transmembrane region" description="Helical" evidence="1">
    <location>
        <begin position="167"/>
        <end position="189"/>
    </location>
</feature>
<sequence length="202" mass="21325">MGMVSALWLGLLISGFVAAAFQGKIDIVTQSMLKGAEEGVAVALGLISILVLWLGVMRVAEEAGLIAALARLLRPLARWLFPSVPADHPAMGSILSNMSANILGLGNAATPLGLKAMRELQELNPDKEQASDAMCTLLALNTASLTLLPTTVIALRMQYGATSPTDIVAPTILATAVGTAAAIFLDRYYRRRDARGRRGAKK</sequence>
<dbReference type="Pfam" id="PF07670">
    <property type="entry name" value="Gate"/>
    <property type="match status" value="1"/>
</dbReference>
<feature type="transmembrane region" description="Helical" evidence="1">
    <location>
        <begin position="39"/>
        <end position="56"/>
    </location>
</feature>
<organism evidence="3 4">
    <name type="scientific">Kyrpidia spormannii</name>
    <dbReference type="NCBI Taxonomy" id="2055160"/>
    <lineage>
        <taxon>Bacteria</taxon>
        <taxon>Bacillati</taxon>
        <taxon>Bacillota</taxon>
        <taxon>Bacilli</taxon>
        <taxon>Bacillales</taxon>
        <taxon>Alicyclobacillaceae</taxon>
        <taxon>Kyrpidia</taxon>
    </lineage>
</organism>
<feature type="domain" description="Nucleoside transporter/FeoB GTPase Gate" evidence="2">
    <location>
        <begin position="44"/>
        <end position="153"/>
    </location>
</feature>
<proteinExistence type="predicted"/>
<keyword evidence="1" id="KW-0472">Membrane</keyword>
<evidence type="ECO:0000259" key="2">
    <source>
        <dbReference type="Pfam" id="PF07670"/>
    </source>
</evidence>
<gene>
    <name evidence="3" type="primary">spmA</name>
    <name evidence="3" type="ORF">COOX1_1591</name>
</gene>
<reference evidence="3 4" key="1">
    <citation type="submission" date="2020-04" db="EMBL/GenBank/DDBJ databases">
        <authorList>
            <person name="Hogendoorn C."/>
        </authorList>
    </citation>
    <scope>NUCLEOTIDE SEQUENCE [LARGE SCALE GENOMIC DNA]</scope>
    <source>
        <strain evidence="3">COOX1</strain>
    </source>
</reference>
<dbReference type="InterPro" id="IPR011642">
    <property type="entry name" value="Gate_dom"/>
</dbReference>
<keyword evidence="1" id="KW-0812">Transmembrane</keyword>
<accession>A0A6F9E649</accession>
<feature type="transmembrane region" description="Helical" evidence="1">
    <location>
        <begin position="135"/>
        <end position="155"/>
    </location>
</feature>
<evidence type="ECO:0000313" key="4">
    <source>
        <dbReference type="Proteomes" id="UP000502196"/>
    </source>
</evidence>